<dbReference type="PATRIC" id="fig|1163745.3.peg.129"/>
<evidence type="ECO:0000313" key="2">
    <source>
        <dbReference type="EMBL" id="AFI05151.1"/>
    </source>
</evidence>
<reference evidence="2 3" key="1">
    <citation type="journal article" date="2013" name="PLoS ONE">
        <title>Sequence Divergence and Conservation in Genomes ofHelicobacter cetorum Strains from a Dolphin and a Whale.</title>
        <authorList>
            <person name="Kersulyte D."/>
            <person name="Rossi M."/>
            <person name="Berg D.E."/>
        </authorList>
    </citation>
    <scope>NUCLEOTIDE SEQUENCE [LARGE SCALE GENOMIC DNA]</scope>
    <source>
        <strain evidence="2 3">MIT 99-5656</strain>
    </source>
</reference>
<name>I0EQD2_HELCM</name>
<dbReference type="Pfam" id="PF07510">
    <property type="entry name" value="GmrSD_C"/>
    <property type="match status" value="1"/>
</dbReference>
<proteinExistence type="predicted"/>
<dbReference type="AlphaFoldDB" id="I0EQD2"/>
<dbReference type="InterPro" id="IPR011089">
    <property type="entry name" value="GmrSD_C"/>
</dbReference>
<dbReference type="KEGG" id="hcm:HCD_00595"/>
<dbReference type="Proteomes" id="UP000005013">
    <property type="component" value="Chromosome"/>
</dbReference>
<gene>
    <name evidence="2" type="ordered locus">HCD_00595</name>
</gene>
<keyword evidence="3" id="KW-1185">Reference proteome</keyword>
<protein>
    <recommendedName>
        <fullName evidence="1">GmrSD restriction endonucleases C-terminal domain-containing protein</fullName>
    </recommendedName>
</protein>
<evidence type="ECO:0000313" key="3">
    <source>
        <dbReference type="Proteomes" id="UP000005013"/>
    </source>
</evidence>
<evidence type="ECO:0000259" key="1">
    <source>
        <dbReference type="Pfam" id="PF07510"/>
    </source>
</evidence>
<dbReference type="EMBL" id="CP003481">
    <property type="protein sequence ID" value="AFI05151.1"/>
    <property type="molecule type" value="Genomic_DNA"/>
</dbReference>
<sequence length="90" mass="10953">MELLKVSNFAKRPFSKYILLLMEYYRVDNPKFYPFIKYFWNIFCPKILAKVVQWLKDFSDEKEREKYTHSLGNLTLLAECKNNQAENKDF</sequence>
<organism evidence="2 3">
    <name type="scientific">Helicobacter cetorum (strain ATCC BAA-540 / CCUG 52418 / MIT 99-5656)</name>
    <dbReference type="NCBI Taxonomy" id="1163745"/>
    <lineage>
        <taxon>Bacteria</taxon>
        <taxon>Pseudomonadati</taxon>
        <taxon>Campylobacterota</taxon>
        <taxon>Epsilonproteobacteria</taxon>
        <taxon>Campylobacterales</taxon>
        <taxon>Helicobacteraceae</taxon>
        <taxon>Helicobacter</taxon>
    </lineage>
</organism>
<dbReference type="STRING" id="1163745.HCD_00595"/>
<dbReference type="HOGENOM" id="CLU_2436747_0_0_7"/>
<accession>I0EQD2</accession>
<feature type="domain" description="GmrSD restriction endonucleases C-terminal" evidence="1">
    <location>
        <begin position="53"/>
        <end position="90"/>
    </location>
</feature>